<evidence type="ECO:0000313" key="4">
    <source>
        <dbReference type="Proteomes" id="UP001160148"/>
    </source>
</evidence>
<evidence type="ECO:0000313" key="3">
    <source>
        <dbReference type="EMBL" id="CAI6353155.1"/>
    </source>
</evidence>
<sequence>MYLLQLELAIAKLMSFRLLLMLLMPCMSGMTNSSFINNCNKIAGVVNENSWEQLAGLEEKKLALERYRWYSNVSCSEWRRTQFKMGWQTSKNLPNTHPPRTVKLSGHY</sequence>
<evidence type="ECO:0008006" key="5">
    <source>
        <dbReference type="Google" id="ProtNLM"/>
    </source>
</evidence>
<feature type="signal peptide" evidence="2">
    <location>
        <begin position="1"/>
        <end position="29"/>
    </location>
</feature>
<protein>
    <recommendedName>
        <fullName evidence="5">Secreted protein</fullName>
    </recommendedName>
</protein>
<dbReference type="EMBL" id="CARXXK010000002">
    <property type="protein sequence ID" value="CAI6353155.1"/>
    <property type="molecule type" value="Genomic_DNA"/>
</dbReference>
<reference evidence="3 4" key="1">
    <citation type="submission" date="2023-01" db="EMBL/GenBank/DDBJ databases">
        <authorList>
            <person name="Whitehead M."/>
        </authorList>
    </citation>
    <scope>NUCLEOTIDE SEQUENCE [LARGE SCALE GENOMIC DNA]</scope>
</reference>
<organism evidence="3 4">
    <name type="scientific">Macrosiphum euphorbiae</name>
    <name type="common">potato aphid</name>
    <dbReference type="NCBI Taxonomy" id="13131"/>
    <lineage>
        <taxon>Eukaryota</taxon>
        <taxon>Metazoa</taxon>
        <taxon>Ecdysozoa</taxon>
        <taxon>Arthropoda</taxon>
        <taxon>Hexapoda</taxon>
        <taxon>Insecta</taxon>
        <taxon>Pterygota</taxon>
        <taxon>Neoptera</taxon>
        <taxon>Paraneoptera</taxon>
        <taxon>Hemiptera</taxon>
        <taxon>Sternorrhyncha</taxon>
        <taxon>Aphidomorpha</taxon>
        <taxon>Aphidoidea</taxon>
        <taxon>Aphididae</taxon>
        <taxon>Macrosiphini</taxon>
        <taxon>Macrosiphum</taxon>
    </lineage>
</organism>
<evidence type="ECO:0000256" key="2">
    <source>
        <dbReference type="SAM" id="SignalP"/>
    </source>
</evidence>
<dbReference type="Proteomes" id="UP001160148">
    <property type="component" value="Unassembled WGS sequence"/>
</dbReference>
<dbReference type="AlphaFoldDB" id="A0AAV0WBQ2"/>
<evidence type="ECO:0000256" key="1">
    <source>
        <dbReference type="SAM" id="MobiDB-lite"/>
    </source>
</evidence>
<feature type="chain" id="PRO_5043931266" description="Secreted protein" evidence="2">
    <location>
        <begin position="30"/>
        <end position="108"/>
    </location>
</feature>
<gene>
    <name evidence="3" type="ORF">MEUPH1_LOCUS9307</name>
</gene>
<feature type="region of interest" description="Disordered" evidence="1">
    <location>
        <begin position="89"/>
        <end position="108"/>
    </location>
</feature>
<keyword evidence="4" id="KW-1185">Reference proteome</keyword>
<keyword evidence="2" id="KW-0732">Signal</keyword>
<accession>A0AAV0WBQ2</accession>
<comment type="caution">
    <text evidence="3">The sequence shown here is derived from an EMBL/GenBank/DDBJ whole genome shotgun (WGS) entry which is preliminary data.</text>
</comment>
<name>A0AAV0WBQ2_9HEMI</name>
<proteinExistence type="predicted"/>